<comment type="cofactor">
    <cofactor evidence="1">
        <name>pyridoxal 5'-phosphate</name>
        <dbReference type="ChEBI" id="CHEBI:597326"/>
    </cofactor>
</comment>
<name>A0AA88REK0_9ASTE</name>
<evidence type="ECO:0000259" key="6">
    <source>
        <dbReference type="Pfam" id="PF00155"/>
    </source>
</evidence>
<dbReference type="Pfam" id="PF00155">
    <property type="entry name" value="Aminotran_1_2"/>
    <property type="match status" value="1"/>
</dbReference>
<dbReference type="GO" id="GO:0009862">
    <property type="term" value="P:systemic acquired resistance, salicylic acid mediated signaling pathway"/>
    <property type="evidence" value="ECO:0007669"/>
    <property type="project" value="UniProtKB-ARBA"/>
</dbReference>
<dbReference type="HAMAP" id="MF_01642">
    <property type="entry name" value="DapL_aminotrans_1"/>
    <property type="match status" value="1"/>
</dbReference>
<evidence type="ECO:0000256" key="5">
    <source>
        <dbReference type="ARBA" id="ARBA00061511"/>
    </source>
</evidence>
<dbReference type="Proteomes" id="UP001187471">
    <property type="component" value="Unassembled WGS sequence"/>
</dbReference>
<dbReference type="InterPro" id="IPR015424">
    <property type="entry name" value="PyrdxlP-dep_Trfase"/>
</dbReference>
<comment type="caution">
    <text evidence="7">The sequence shown here is derived from an EMBL/GenBank/DDBJ whole genome shotgun (WGS) entry which is preliminary data.</text>
</comment>
<dbReference type="AlphaFoldDB" id="A0AA88REK0"/>
<evidence type="ECO:0000313" key="7">
    <source>
        <dbReference type="EMBL" id="KAK2987442.1"/>
    </source>
</evidence>
<evidence type="ECO:0000313" key="8">
    <source>
        <dbReference type="Proteomes" id="UP001187471"/>
    </source>
</evidence>
<keyword evidence="4" id="KW-0663">Pyridoxal phosphate</keyword>
<dbReference type="Gene3D" id="3.40.640.10">
    <property type="entry name" value="Type I PLP-dependent aspartate aminotransferase-like (Major domain)"/>
    <property type="match status" value="1"/>
</dbReference>
<evidence type="ECO:0000256" key="1">
    <source>
        <dbReference type="ARBA" id="ARBA00001933"/>
    </source>
</evidence>
<dbReference type="CDD" id="cd00609">
    <property type="entry name" value="AAT_like"/>
    <property type="match status" value="1"/>
</dbReference>
<protein>
    <recommendedName>
        <fullName evidence="6">Aminotransferase class I/classII large domain-containing protein</fullName>
    </recommendedName>
</protein>
<dbReference type="PANTHER" id="PTHR43144">
    <property type="entry name" value="AMINOTRANSFERASE"/>
    <property type="match status" value="1"/>
</dbReference>
<organism evidence="7 8">
    <name type="scientific">Escallonia rubra</name>
    <dbReference type="NCBI Taxonomy" id="112253"/>
    <lineage>
        <taxon>Eukaryota</taxon>
        <taxon>Viridiplantae</taxon>
        <taxon>Streptophyta</taxon>
        <taxon>Embryophyta</taxon>
        <taxon>Tracheophyta</taxon>
        <taxon>Spermatophyta</taxon>
        <taxon>Magnoliopsida</taxon>
        <taxon>eudicotyledons</taxon>
        <taxon>Gunneridae</taxon>
        <taxon>Pentapetalae</taxon>
        <taxon>asterids</taxon>
        <taxon>campanulids</taxon>
        <taxon>Escalloniales</taxon>
        <taxon>Escalloniaceae</taxon>
        <taxon>Escallonia</taxon>
    </lineage>
</organism>
<proteinExistence type="inferred from homology"/>
<dbReference type="InterPro" id="IPR004839">
    <property type="entry name" value="Aminotransferase_I/II_large"/>
</dbReference>
<evidence type="ECO:0000256" key="2">
    <source>
        <dbReference type="ARBA" id="ARBA00022576"/>
    </source>
</evidence>
<accession>A0AA88REK0</accession>
<evidence type="ECO:0000256" key="4">
    <source>
        <dbReference type="ARBA" id="ARBA00022898"/>
    </source>
</evidence>
<dbReference type="SUPFAM" id="SSF53383">
    <property type="entry name" value="PLP-dependent transferases"/>
    <property type="match status" value="1"/>
</dbReference>
<keyword evidence="2" id="KW-0032">Aminotransferase</keyword>
<dbReference type="GO" id="GO:0030170">
    <property type="term" value="F:pyridoxal phosphate binding"/>
    <property type="evidence" value="ECO:0007669"/>
    <property type="project" value="InterPro"/>
</dbReference>
<keyword evidence="3" id="KW-0808">Transferase</keyword>
<dbReference type="NCBIfam" id="TIGR03542">
    <property type="entry name" value="DAPAT_plant"/>
    <property type="match status" value="1"/>
</dbReference>
<reference evidence="7" key="1">
    <citation type="submission" date="2022-12" db="EMBL/GenBank/DDBJ databases">
        <title>Draft genome assemblies for two species of Escallonia (Escalloniales).</title>
        <authorList>
            <person name="Chanderbali A."/>
            <person name="Dervinis C."/>
            <person name="Anghel I."/>
            <person name="Soltis D."/>
            <person name="Soltis P."/>
            <person name="Zapata F."/>
        </authorList>
    </citation>
    <scope>NUCLEOTIDE SEQUENCE</scope>
    <source>
        <strain evidence="7">UCBG92.1500</strain>
        <tissue evidence="7">Leaf</tissue>
    </source>
</reference>
<dbReference type="InterPro" id="IPR015422">
    <property type="entry name" value="PyrdxlP-dep_Trfase_small"/>
</dbReference>
<comment type="similarity">
    <text evidence="5">Belongs to the class-I pyridoxal-phosphate-dependent aminotransferase family. LL-diaminopimelate aminotransferase subfamily.</text>
</comment>
<gene>
    <name evidence="7" type="ORF">RJ640_018579</name>
</gene>
<sequence>MSAIHHPHHLPTSISSSTSAFLGQNNFNTRTQSVPLPVRSNGSCKCVATPSAEKSANTTKVSRNANMAKLQAGYLFPEVARRKAAHMLKYPDAEVISLGIGDTTEPIPEVITSAMAKRSNALSTIEGYSGYGAEQGEKPLRAAIAKAFYGHLGIEEDDIFVSDGAKSDISRLQVLFGSDVTMAVQDPSYPAYVDSSVIMGQTKQFQKDIEKYANIEYMSCTPENGFFPDLSKVSRTDIIFFCSPNNPTGSAASREQLTRLVQFAKDNGSIIVYDSAYALYISDDNPRSIFEIPGAKEIAIETSSFSKYAGFTGVRLGWTVVPKQLLYSDGFPVAKDFNRIVCTCFNGASNIAQSGALACVSPDGLKAIHEVIGFYKENADIIMDTFNSLGFNVYGGKNAPYVWVHFPGRSSWDVFSEILEKTHVVTTPGSGFGPGGEGFVRVSAFCHRSNVLEACRRFKQLYK</sequence>
<dbReference type="EMBL" id="JAVXUO010000985">
    <property type="protein sequence ID" value="KAK2987442.1"/>
    <property type="molecule type" value="Genomic_DNA"/>
</dbReference>
<evidence type="ECO:0000256" key="3">
    <source>
        <dbReference type="ARBA" id="ARBA00022679"/>
    </source>
</evidence>
<dbReference type="GO" id="GO:0008483">
    <property type="term" value="F:transaminase activity"/>
    <property type="evidence" value="ECO:0007669"/>
    <property type="project" value="UniProtKB-KW"/>
</dbReference>
<keyword evidence="8" id="KW-1185">Reference proteome</keyword>
<dbReference type="Gene3D" id="3.90.1150.10">
    <property type="entry name" value="Aspartate Aminotransferase, domain 1"/>
    <property type="match status" value="1"/>
</dbReference>
<dbReference type="InterPro" id="IPR019942">
    <property type="entry name" value="DapL/ALD1"/>
</dbReference>
<dbReference type="InterPro" id="IPR015421">
    <property type="entry name" value="PyrdxlP-dep_Trfase_major"/>
</dbReference>
<dbReference type="FunFam" id="3.40.640.10:FF:000099">
    <property type="entry name" value="LL-diaminopimelate aminotransferase, chloroplastic"/>
    <property type="match status" value="1"/>
</dbReference>
<feature type="domain" description="Aminotransferase class I/classII large" evidence="6">
    <location>
        <begin position="94"/>
        <end position="458"/>
    </location>
</feature>